<protein>
    <submittedName>
        <fullName evidence="1">Uncharacterized protein</fullName>
    </submittedName>
</protein>
<organism evidence="1 2">
    <name type="scientific">Gossypium harknessii</name>
    <dbReference type="NCBI Taxonomy" id="34285"/>
    <lineage>
        <taxon>Eukaryota</taxon>
        <taxon>Viridiplantae</taxon>
        <taxon>Streptophyta</taxon>
        <taxon>Embryophyta</taxon>
        <taxon>Tracheophyta</taxon>
        <taxon>Spermatophyta</taxon>
        <taxon>Magnoliopsida</taxon>
        <taxon>eudicotyledons</taxon>
        <taxon>Gunneridae</taxon>
        <taxon>Pentapetalae</taxon>
        <taxon>rosids</taxon>
        <taxon>malvids</taxon>
        <taxon>Malvales</taxon>
        <taxon>Malvaceae</taxon>
        <taxon>Malvoideae</taxon>
        <taxon>Gossypium</taxon>
    </lineage>
</organism>
<accession>A0A7J9HJ37</accession>
<dbReference type="Proteomes" id="UP000593560">
    <property type="component" value="Unassembled WGS sequence"/>
</dbReference>
<proteinExistence type="predicted"/>
<sequence length="151" mass="16761">MVSGPKLIGRTYIAYMAIGIRCSSATFLCRDLDRFIASASATAMASSAPPESSSTVQNARKPLGFMKNAVKYKHNFIQFFAMTGILLLSVRSLGQKYRIHDLQEDTAALKQEQQSLKDRMSNIKRGLLHEASLEPSGRFASRLRLLFGDDN</sequence>
<dbReference type="PANTHER" id="PTHR36316:SF1">
    <property type="entry name" value="OS06G0213900 PROTEIN"/>
    <property type="match status" value="1"/>
</dbReference>
<evidence type="ECO:0000313" key="1">
    <source>
        <dbReference type="EMBL" id="MBA0809856.1"/>
    </source>
</evidence>
<dbReference type="AlphaFoldDB" id="A0A7J9HJ37"/>
<dbReference type="OrthoDB" id="1873983at2759"/>
<keyword evidence="2" id="KW-1185">Reference proteome</keyword>
<evidence type="ECO:0000313" key="2">
    <source>
        <dbReference type="Proteomes" id="UP000593560"/>
    </source>
</evidence>
<dbReference type="EMBL" id="JABFAD010000010">
    <property type="protein sequence ID" value="MBA0809856.1"/>
    <property type="molecule type" value="Genomic_DNA"/>
</dbReference>
<comment type="caution">
    <text evidence="1">The sequence shown here is derived from an EMBL/GenBank/DDBJ whole genome shotgun (WGS) entry which is preliminary data.</text>
</comment>
<dbReference type="PANTHER" id="PTHR36316">
    <property type="entry name" value="OS06G0213900 PROTEIN"/>
    <property type="match status" value="1"/>
</dbReference>
<gene>
    <name evidence="1" type="ORF">Gohar_001888</name>
</gene>
<reference evidence="1 2" key="1">
    <citation type="journal article" date="2019" name="Genome Biol. Evol.">
        <title>Insights into the evolution of the New World diploid cottons (Gossypium, subgenus Houzingenia) based on genome sequencing.</title>
        <authorList>
            <person name="Grover C.E."/>
            <person name="Arick M.A. 2nd"/>
            <person name="Thrash A."/>
            <person name="Conover J.L."/>
            <person name="Sanders W.S."/>
            <person name="Peterson D.G."/>
            <person name="Frelichowski J.E."/>
            <person name="Scheffler J.A."/>
            <person name="Scheffler B.E."/>
            <person name="Wendel J.F."/>
        </authorList>
    </citation>
    <scope>NUCLEOTIDE SEQUENCE [LARGE SCALE GENOMIC DNA]</scope>
    <source>
        <strain evidence="1">0</strain>
        <tissue evidence="1">Leaf</tissue>
    </source>
</reference>
<name>A0A7J9HJ37_9ROSI</name>